<dbReference type="EC" id="3.4.25.1" evidence="9"/>
<evidence type="ECO:0000256" key="6">
    <source>
        <dbReference type="ARBA" id="ARBA00022813"/>
    </source>
</evidence>
<comment type="subcellular location">
    <subcellularLocation>
        <location evidence="9">Cytoplasm</location>
    </subcellularLocation>
</comment>
<dbReference type="STRING" id="1104324.P186_2282"/>
<keyword evidence="5 9" id="KW-0378">Hydrolase</keyword>
<dbReference type="MEROPS" id="T01.002"/>
<dbReference type="HAMAP" id="MF_02113_A">
    <property type="entry name" value="Proteasome_B_A"/>
    <property type="match status" value="1"/>
</dbReference>
<dbReference type="AlphaFoldDB" id="G7VBQ7"/>
<dbReference type="FunFam" id="3.60.20.10:FF:000049">
    <property type="entry name" value="Proteasome subunit beta"/>
    <property type="match status" value="1"/>
</dbReference>
<dbReference type="GO" id="GO:0010498">
    <property type="term" value="P:proteasomal protein catabolic process"/>
    <property type="evidence" value="ECO:0007669"/>
    <property type="project" value="UniProtKB-UniRule"/>
</dbReference>
<dbReference type="InterPro" id="IPR019983">
    <property type="entry name" value="Pept_T1A_Psome_bsu_arc"/>
</dbReference>
<evidence type="ECO:0000256" key="1">
    <source>
        <dbReference type="ARBA" id="ARBA00001198"/>
    </source>
</evidence>
<comment type="subunit">
    <text evidence="9">The 20S proteasome core is composed of 14 alpha and 14 beta subunits that assemble into four stacked heptameric rings, resulting in a barrel-shaped structure. The two inner rings, each composed of seven catalytic beta subunits, are sandwiched by two outer rings, each composed of seven alpha subunits. The catalytic chamber with the active sites is on the inside of the barrel. Has a gated structure, the ends of the cylinder being occluded by the N-termini of the alpha-subunits. Is capped at one or both ends by the proteasome regulatory ATPase, PAN.</text>
</comment>
<gene>
    <name evidence="9" type="primary">psmB</name>
    <name evidence="11" type="ORF">P186_2282</name>
</gene>
<dbReference type="InterPro" id="IPR001353">
    <property type="entry name" value="Proteasome_sua/b"/>
</dbReference>
<dbReference type="GO" id="GO:0004298">
    <property type="term" value="F:threonine-type endopeptidase activity"/>
    <property type="evidence" value="ECO:0007669"/>
    <property type="project" value="UniProtKB-UniRule"/>
</dbReference>
<keyword evidence="4 9" id="KW-0888">Threonine protease</keyword>
<evidence type="ECO:0000256" key="3">
    <source>
        <dbReference type="ARBA" id="ARBA00022670"/>
    </source>
</evidence>
<dbReference type="InterPro" id="IPR000243">
    <property type="entry name" value="Pept_T1A_subB"/>
</dbReference>
<dbReference type="Pfam" id="PF00227">
    <property type="entry name" value="Proteasome"/>
    <property type="match status" value="1"/>
</dbReference>
<dbReference type="PANTHER" id="PTHR32194">
    <property type="entry name" value="METALLOPROTEASE TLDD"/>
    <property type="match status" value="1"/>
</dbReference>
<reference evidence="11 12" key="1">
    <citation type="journal article" date="2012" name="J. Bacteriol.">
        <title>Complete genome sequence of strain 1860, a crenarchaeon of the genus pyrobaculum able to grow with various electron acceptors.</title>
        <authorList>
            <person name="Mardanov A.V."/>
            <person name="Gumerov V.M."/>
            <person name="Slobodkina G.B."/>
            <person name="Beletsky A.V."/>
            <person name="Bonch-Osmolovskaya E.A."/>
            <person name="Ravin N.V."/>
            <person name="Skryabin K.G."/>
        </authorList>
    </citation>
    <scope>NUCLEOTIDE SEQUENCE [LARGE SCALE GENOMIC DNA]</scope>
    <source>
        <strain evidence="11 12">1860</strain>
    </source>
</reference>
<comment type="similarity">
    <text evidence="9">Belongs to the peptidase T1B family.</text>
</comment>
<dbReference type="InterPro" id="IPR023333">
    <property type="entry name" value="Proteasome_suB-type"/>
</dbReference>
<sequence length="201" mass="22171">MTTTVGIVVRDGVILATDKRVTAGYYIAHKRGEKIWKIDDHVAATMSGGVADLQSVLSFLTLRAREYRMEHKKPIPISALVNYMSLILFYSRPYVYIVHSIIGGVDEGGAALYMIDWLGTVTRERYIATGSGSPYAKGALEVGYREDMSLEEAIDLAIKSVKAAIRNDPGSGEGIDVVVITKKEGFRRVFTTQQKIVLPEI</sequence>
<feature type="propeptide" id="PRO_5005055877" description="Removed in mature form; by autocatalysis" evidence="9">
    <location>
        <position position="1"/>
    </location>
</feature>
<dbReference type="InterPro" id="IPR016050">
    <property type="entry name" value="Proteasome_bsu_CS"/>
</dbReference>
<dbReference type="HOGENOM" id="CLU_035750_7_2_2"/>
<dbReference type="InterPro" id="IPR029055">
    <property type="entry name" value="Ntn_hydrolases_N"/>
</dbReference>
<evidence type="ECO:0000256" key="9">
    <source>
        <dbReference type="HAMAP-Rule" id="MF_02113"/>
    </source>
</evidence>
<evidence type="ECO:0000313" key="12">
    <source>
        <dbReference type="Proteomes" id="UP000005867"/>
    </source>
</evidence>
<evidence type="ECO:0000256" key="7">
    <source>
        <dbReference type="ARBA" id="ARBA00022942"/>
    </source>
</evidence>
<proteinExistence type="inferred from homology"/>
<evidence type="ECO:0000256" key="10">
    <source>
        <dbReference type="PIRSR" id="PIRSR600243-1"/>
    </source>
</evidence>
<dbReference type="KEGG" id="pyr:P186_2282"/>
<organism evidence="11 12">
    <name type="scientific">Pyrobaculum ferrireducens</name>
    <dbReference type="NCBI Taxonomy" id="1104324"/>
    <lineage>
        <taxon>Archaea</taxon>
        <taxon>Thermoproteota</taxon>
        <taxon>Thermoprotei</taxon>
        <taxon>Thermoproteales</taxon>
        <taxon>Thermoproteaceae</taxon>
        <taxon>Pyrobaculum</taxon>
    </lineage>
</organism>
<dbReference type="PROSITE" id="PS51476">
    <property type="entry name" value="PROTEASOME_BETA_2"/>
    <property type="match status" value="1"/>
</dbReference>
<dbReference type="Gene3D" id="3.60.20.10">
    <property type="entry name" value="Glutamine Phosphoribosylpyrophosphate, subunit 1, domain 1"/>
    <property type="match status" value="1"/>
</dbReference>
<comment type="activity regulation">
    <text evidence="9">The formation of the proteasomal ATPase PAN-20S proteasome complex, via the docking of the C-termini of PAN into the intersubunit pockets in the alpha-rings, triggers opening of the gate for substrate entry. Interconversion between the open-gate and close-gate conformations leads to a dynamic regulation of the 20S proteasome proteolysis activity.</text>
</comment>
<dbReference type="EMBL" id="CP003098">
    <property type="protein sequence ID" value="AET33674.1"/>
    <property type="molecule type" value="Genomic_DNA"/>
</dbReference>
<accession>G7VBQ7</accession>
<dbReference type="SUPFAM" id="SSF56235">
    <property type="entry name" value="N-terminal nucleophile aminohydrolases (Ntn hydrolases)"/>
    <property type="match status" value="1"/>
</dbReference>
<dbReference type="PROSITE" id="PS00854">
    <property type="entry name" value="PROTEASOME_BETA_1"/>
    <property type="match status" value="1"/>
</dbReference>
<evidence type="ECO:0000256" key="4">
    <source>
        <dbReference type="ARBA" id="ARBA00022698"/>
    </source>
</evidence>
<evidence type="ECO:0000256" key="5">
    <source>
        <dbReference type="ARBA" id="ARBA00022801"/>
    </source>
</evidence>
<comment type="function">
    <text evidence="9">Component of the proteasome core, a large protease complex with broad specificity involved in protein degradation.</text>
</comment>
<dbReference type="Proteomes" id="UP000005867">
    <property type="component" value="Chromosome"/>
</dbReference>
<dbReference type="PANTHER" id="PTHR32194:SF0">
    <property type="entry name" value="ATP-DEPENDENT PROTEASE SUBUNIT HSLV"/>
    <property type="match status" value="1"/>
</dbReference>
<keyword evidence="7 9" id="KW-0647">Proteasome</keyword>
<feature type="chain" id="PRO_5023427835" description="Proteasome subunit beta" evidence="9">
    <location>
        <begin position="2"/>
        <end position="201"/>
    </location>
</feature>
<feature type="active site" description="Nucleophile" evidence="9 10">
    <location>
        <position position="2"/>
    </location>
</feature>
<keyword evidence="3 9" id="KW-0645">Protease</keyword>
<dbReference type="PRINTS" id="PR00141">
    <property type="entry name" value="PROTEASOME"/>
</dbReference>
<evidence type="ECO:0000256" key="8">
    <source>
        <dbReference type="ARBA" id="ARBA00023145"/>
    </source>
</evidence>
<dbReference type="GO" id="GO:0019774">
    <property type="term" value="C:proteasome core complex, beta-subunit complex"/>
    <property type="evidence" value="ECO:0007669"/>
    <property type="project" value="UniProtKB-UniRule"/>
</dbReference>
<name>G7VBQ7_9CREN</name>
<comment type="catalytic activity">
    <reaction evidence="1 9">
        <text>Cleavage of peptide bonds with very broad specificity.</text>
        <dbReference type="EC" id="3.4.25.1"/>
    </reaction>
</comment>
<dbReference type="OrthoDB" id="6330at2157"/>
<dbReference type="GeneID" id="11593886"/>
<dbReference type="eggNOG" id="arCOG00970">
    <property type="taxonomic scope" value="Archaea"/>
</dbReference>
<protein>
    <recommendedName>
        <fullName evidence="9">Proteasome subunit beta</fullName>
        <ecNumber evidence="9">3.4.25.1</ecNumber>
    </recommendedName>
    <alternativeName>
        <fullName evidence="9">20S proteasome beta subunit</fullName>
    </alternativeName>
    <alternativeName>
        <fullName evidence="9">Proteasome core protein PsmB</fullName>
    </alternativeName>
</protein>
<evidence type="ECO:0000256" key="2">
    <source>
        <dbReference type="ARBA" id="ARBA00022490"/>
    </source>
</evidence>
<keyword evidence="6 9" id="KW-0068">Autocatalytic cleavage</keyword>
<keyword evidence="8 9" id="KW-0865">Zymogen</keyword>
<dbReference type="RefSeq" id="WP_014289499.1">
    <property type="nucleotide sequence ID" value="NC_016645.1"/>
</dbReference>
<evidence type="ECO:0000313" key="11">
    <source>
        <dbReference type="EMBL" id="AET33674.1"/>
    </source>
</evidence>
<keyword evidence="2 9" id="KW-0963">Cytoplasm</keyword>
<dbReference type="GO" id="GO:0005737">
    <property type="term" value="C:cytoplasm"/>
    <property type="evidence" value="ECO:0007669"/>
    <property type="project" value="UniProtKB-SubCell"/>
</dbReference>
<keyword evidence="12" id="KW-1185">Reference proteome</keyword>